<dbReference type="InterPro" id="IPR023214">
    <property type="entry name" value="HAD_sf"/>
</dbReference>
<dbReference type="EC" id="3.1.3.-" evidence="1"/>
<accession>A0A9C7G6A5</accession>
<dbReference type="NCBIfam" id="TIGR01484">
    <property type="entry name" value="HAD-SF-IIB"/>
    <property type="match status" value="1"/>
</dbReference>
<dbReference type="Proteomes" id="UP000789845">
    <property type="component" value="Unassembled WGS sequence"/>
</dbReference>
<protein>
    <submittedName>
        <fullName evidence="1">Phosphatase YwpJ</fullName>
        <ecNumber evidence="1">3.1.3.-</ecNumber>
    </submittedName>
</protein>
<dbReference type="PANTHER" id="PTHR10000">
    <property type="entry name" value="PHOSPHOSERINE PHOSPHATASE"/>
    <property type="match status" value="1"/>
</dbReference>
<dbReference type="InterPro" id="IPR036412">
    <property type="entry name" value="HAD-like_sf"/>
</dbReference>
<dbReference type="PROSITE" id="PS01229">
    <property type="entry name" value="COF_2"/>
    <property type="match status" value="1"/>
</dbReference>
<dbReference type="PANTHER" id="PTHR10000:SF55">
    <property type="entry name" value="5-AMINO-6-(5-PHOSPHO-D-RIBITYLAMINO)URACIL PHOSPHATASE YCSE"/>
    <property type="match status" value="1"/>
</dbReference>
<dbReference type="Gene3D" id="3.40.50.1000">
    <property type="entry name" value="HAD superfamily/HAD-like"/>
    <property type="match status" value="1"/>
</dbReference>
<dbReference type="EMBL" id="CAKJTG010000002">
    <property type="protein sequence ID" value="CAG9606759.1"/>
    <property type="molecule type" value="Genomic_DNA"/>
</dbReference>
<dbReference type="InterPro" id="IPR000150">
    <property type="entry name" value="Cof"/>
</dbReference>
<dbReference type="GO" id="GO:0016791">
    <property type="term" value="F:phosphatase activity"/>
    <property type="evidence" value="ECO:0007669"/>
    <property type="project" value="TreeGrafter"/>
</dbReference>
<dbReference type="SFLD" id="SFLDG01144">
    <property type="entry name" value="C2.B.4:_PGP_Like"/>
    <property type="match status" value="1"/>
</dbReference>
<gene>
    <name evidence="1" type="primary">ywpJ</name>
    <name evidence="1" type="ORF">NEOCIP111885_00447</name>
</gene>
<organism evidence="1 2">
    <name type="scientific">Pseudoneobacillus rhizosphaerae</name>
    <dbReference type="NCBI Taxonomy" id="2880968"/>
    <lineage>
        <taxon>Bacteria</taxon>
        <taxon>Bacillati</taxon>
        <taxon>Bacillota</taxon>
        <taxon>Bacilli</taxon>
        <taxon>Bacillales</taxon>
        <taxon>Bacillaceae</taxon>
        <taxon>Pseudoneobacillus</taxon>
    </lineage>
</organism>
<dbReference type="Gene3D" id="3.30.1240.10">
    <property type="match status" value="1"/>
</dbReference>
<proteinExistence type="predicted"/>
<evidence type="ECO:0000313" key="2">
    <source>
        <dbReference type="Proteomes" id="UP000789845"/>
    </source>
</evidence>
<dbReference type="SFLD" id="SFLDG01140">
    <property type="entry name" value="C2.B:_Phosphomannomutase_and_P"/>
    <property type="match status" value="1"/>
</dbReference>
<dbReference type="CDD" id="cd07516">
    <property type="entry name" value="HAD_Pase"/>
    <property type="match status" value="1"/>
</dbReference>
<dbReference type="AlphaFoldDB" id="A0A9C7G6A5"/>
<name>A0A9C7G6A5_9BACI</name>
<dbReference type="Pfam" id="PF08282">
    <property type="entry name" value="Hydrolase_3"/>
    <property type="match status" value="1"/>
</dbReference>
<evidence type="ECO:0000313" key="1">
    <source>
        <dbReference type="EMBL" id="CAG9606759.1"/>
    </source>
</evidence>
<keyword evidence="1" id="KW-0378">Hydrolase</keyword>
<keyword evidence="2" id="KW-1185">Reference proteome</keyword>
<comment type="caution">
    <text evidence="1">The sequence shown here is derived from an EMBL/GenBank/DDBJ whole genome shotgun (WGS) entry which is preliminary data.</text>
</comment>
<dbReference type="GO" id="GO:0005829">
    <property type="term" value="C:cytosol"/>
    <property type="evidence" value="ECO:0007669"/>
    <property type="project" value="TreeGrafter"/>
</dbReference>
<sequence length="292" mass="32217">MEGDSMIKCIATDMDGTLVTGAHIITKENKEAILAAQARGIEVVVATGRSYEEARFVLEEEGLKVPMILVNGAEIRTKEGTLIGENPIEKSEAIEIARSLNELDIYFEVYTTKGTYTNDREKGLALIVDIFLSINPGADRDFIQEESKERFAEGNIHVVEDYDQIFRSENHKILKFLVFSFDDEKIEAASKVLKHFPSIVVSSSAKGNIEITHKLAQKGVALEQFVKERGISLEDTMAVGDNFNDVSMLSRVGRSVAMGNAADEIKAMCDFVTATNEESGVGKAIMEALKER</sequence>
<dbReference type="SUPFAM" id="SSF56784">
    <property type="entry name" value="HAD-like"/>
    <property type="match status" value="1"/>
</dbReference>
<dbReference type="GO" id="GO:0000287">
    <property type="term" value="F:magnesium ion binding"/>
    <property type="evidence" value="ECO:0007669"/>
    <property type="project" value="TreeGrafter"/>
</dbReference>
<dbReference type="NCBIfam" id="TIGR00099">
    <property type="entry name" value="Cof-subfamily"/>
    <property type="match status" value="1"/>
</dbReference>
<dbReference type="SFLD" id="SFLDS00003">
    <property type="entry name" value="Haloacid_Dehalogenase"/>
    <property type="match status" value="1"/>
</dbReference>
<dbReference type="InterPro" id="IPR006379">
    <property type="entry name" value="HAD-SF_hydro_IIB"/>
</dbReference>
<reference evidence="1" key="1">
    <citation type="submission" date="2021-10" db="EMBL/GenBank/DDBJ databases">
        <authorList>
            <person name="Criscuolo A."/>
        </authorList>
    </citation>
    <scope>NUCLEOTIDE SEQUENCE</scope>
    <source>
        <strain evidence="1">CIP111885</strain>
    </source>
</reference>